<feature type="transmembrane region" description="Helical" evidence="1">
    <location>
        <begin position="38"/>
        <end position="60"/>
    </location>
</feature>
<dbReference type="EMBL" id="BALG01000347">
    <property type="protein sequence ID" value="GAC44102.1"/>
    <property type="molecule type" value="Genomic_DNA"/>
</dbReference>
<gene>
    <name evidence="2" type="ORF">PPOP_3505</name>
</gene>
<comment type="caution">
    <text evidence="2">The sequence shown here is derived from an EMBL/GenBank/DDBJ whole genome shotgun (WGS) entry which is preliminary data.</text>
</comment>
<keyword evidence="1" id="KW-0472">Membrane</keyword>
<reference evidence="2 3" key="1">
    <citation type="submission" date="2012-10" db="EMBL/GenBank/DDBJ databases">
        <title>Draft Genome Sequence of Paenibacillus popilliae ATCC 14706T.</title>
        <authorList>
            <person name="Iiyama K."/>
            <person name="Mori K."/>
            <person name="Mon H."/>
            <person name="Chieda Y."/>
            <person name="Lee J.M."/>
            <person name="Kusakabe T."/>
            <person name="Tashiro K."/>
            <person name="Asano S."/>
            <person name="Yasunaga-Aoki C."/>
            <person name="Shimizu S."/>
        </authorList>
    </citation>
    <scope>NUCLEOTIDE SEQUENCE [LARGE SCALE GENOMIC DNA]</scope>
    <source>
        <strain evidence="2 3">ATCC 14706</strain>
    </source>
</reference>
<accession>M9LCY6</accession>
<feature type="transmembrane region" description="Helical" evidence="1">
    <location>
        <begin position="121"/>
        <end position="141"/>
    </location>
</feature>
<proteinExistence type="predicted"/>
<keyword evidence="3" id="KW-1185">Reference proteome</keyword>
<evidence type="ECO:0000256" key="1">
    <source>
        <dbReference type="SAM" id="Phobius"/>
    </source>
</evidence>
<dbReference type="RefSeq" id="WP_006287887.1">
    <property type="nucleotide sequence ID" value="NZ_BALG01000347.1"/>
</dbReference>
<evidence type="ECO:0000313" key="3">
    <source>
        <dbReference type="Proteomes" id="UP000029453"/>
    </source>
</evidence>
<keyword evidence="1" id="KW-0812">Transmembrane</keyword>
<protein>
    <submittedName>
        <fullName evidence="2">Na+/H+ and K+/H+ antiporter</fullName>
    </submittedName>
</protein>
<organism evidence="2 3">
    <name type="scientific">Paenibacillus popilliae ATCC 14706</name>
    <dbReference type="NCBI Taxonomy" id="1212764"/>
    <lineage>
        <taxon>Bacteria</taxon>
        <taxon>Bacillati</taxon>
        <taxon>Bacillota</taxon>
        <taxon>Bacilli</taxon>
        <taxon>Bacillales</taxon>
        <taxon>Paenibacillaceae</taxon>
        <taxon>Paenibacillus</taxon>
    </lineage>
</organism>
<evidence type="ECO:0000313" key="2">
    <source>
        <dbReference type="EMBL" id="GAC44102.1"/>
    </source>
</evidence>
<dbReference type="AlphaFoldDB" id="M9LCY6"/>
<keyword evidence="1" id="KW-1133">Transmembrane helix</keyword>
<dbReference type="Proteomes" id="UP000029453">
    <property type="component" value="Unassembled WGS sequence"/>
</dbReference>
<name>M9LCY6_PAEPP</name>
<feature type="transmembrane region" description="Helical" evidence="1">
    <location>
        <begin position="72"/>
        <end position="93"/>
    </location>
</feature>
<sequence>MFAYLKGAGASAFVATLLCSFAILNKSDSSNTSTLRTYAISLLVVVLFSYLGCVLGWFLLKFITKHASRDTLLEIISFFSLGFIFALLLGAILRLDRDTLDLTTILGSITFYLAQKIHSIVISWIMVLIGPISAYIAFYYFSYL</sequence>